<dbReference type="Gene3D" id="3.60.21.10">
    <property type="match status" value="1"/>
</dbReference>
<keyword evidence="1 3" id="KW-0732">Signal</keyword>
<evidence type="ECO:0000313" key="6">
    <source>
        <dbReference type="Proteomes" id="UP000324233"/>
    </source>
</evidence>
<feature type="chain" id="PRO_5022667917" evidence="3">
    <location>
        <begin position="28"/>
        <end position="541"/>
    </location>
</feature>
<dbReference type="Pfam" id="PF13435">
    <property type="entry name" value="Cytochrome_C554"/>
    <property type="match status" value="1"/>
</dbReference>
<name>A0A5B9W262_9BACT</name>
<proteinExistence type="predicted"/>
<dbReference type="EMBL" id="CP042997">
    <property type="protein sequence ID" value="QEH34211.1"/>
    <property type="molecule type" value="Genomic_DNA"/>
</dbReference>
<evidence type="ECO:0000256" key="3">
    <source>
        <dbReference type="SAM" id="SignalP"/>
    </source>
</evidence>
<dbReference type="Proteomes" id="UP000324233">
    <property type="component" value="Chromosome"/>
</dbReference>
<feature type="region of interest" description="Disordered" evidence="2">
    <location>
        <begin position="519"/>
        <end position="541"/>
    </location>
</feature>
<feature type="domain" description="Cytochrome c-552/4" evidence="4">
    <location>
        <begin position="386"/>
        <end position="457"/>
    </location>
</feature>
<dbReference type="RefSeq" id="WP_246196534.1">
    <property type="nucleotide sequence ID" value="NZ_CP042997.1"/>
</dbReference>
<dbReference type="AlphaFoldDB" id="A0A5B9W262"/>
<dbReference type="SUPFAM" id="SSF56300">
    <property type="entry name" value="Metallo-dependent phosphatases"/>
    <property type="match status" value="1"/>
</dbReference>
<accession>A0A5B9W262</accession>
<dbReference type="InterPro" id="IPR029052">
    <property type="entry name" value="Metallo-depent_PP-like"/>
</dbReference>
<dbReference type="SUPFAM" id="SSF48695">
    <property type="entry name" value="Multiheme cytochromes"/>
    <property type="match status" value="1"/>
</dbReference>
<dbReference type="PANTHER" id="PTHR35038:SF8">
    <property type="entry name" value="C-TYPE POLYHEME CYTOCHROME OMCC"/>
    <property type="match status" value="1"/>
</dbReference>
<gene>
    <name evidence="5" type="primary">pcrC</name>
    <name evidence="5" type="ORF">OJF2_27460</name>
</gene>
<dbReference type="InterPro" id="IPR051829">
    <property type="entry name" value="Multiheme_Cytochr_ET"/>
</dbReference>
<dbReference type="InterPro" id="IPR023155">
    <property type="entry name" value="Cyt_c-552/4"/>
</dbReference>
<feature type="compositionally biased region" description="Low complexity" evidence="2">
    <location>
        <begin position="31"/>
        <end position="49"/>
    </location>
</feature>
<dbReference type="Gene3D" id="1.10.1130.10">
    <property type="entry name" value="Flavocytochrome C3, Chain A"/>
    <property type="match status" value="1"/>
</dbReference>
<dbReference type="KEGG" id="agv:OJF2_27460"/>
<keyword evidence="6" id="KW-1185">Reference proteome</keyword>
<evidence type="ECO:0000256" key="2">
    <source>
        <dbReference type="SAM" id="MobiDB-lite"/>
    </source>
</evidence>
<dbReference type="PANTHER" id="PTHR35038">
    <property type="entry name" value="DISSIMILATORY SULFITE REDUCTASE SIRA"/>
    <property type="match status" value="1"/>
</dbReference>
<protein>
    <submittedName>
        <fullName evidence="5">Perchlorate reductase subunit gamma</fullName>
    </submittedName>
</protein>
<organism evidence="5 6">
    <name type="scientific">Aquisphaera giovannonii</name>
    <dbReference type="NCBI Taxonomy" id="406548"/>
    <lineage>
        <taxon>Bacteria</taxon>
        <taxon>Pseudomonadati</taxon>
        <taxon>Planctomycetota</taxon>
        <taxon>Planctomycetia</taxon>
        <taxon>Isosphaerales</taxon>
        <taxon>Isosphaeraceae</taxon>
        <taxon>Aquisphaera</taxon>
    </lineage>
</organism>
<evidence type="ECO:0000313" key="5">
    <source>
        <dbReference type="EMBL" id="QEH34211.1"/>
    </source>
</evidence>
<feature type="region of interest" description="Disordered" evidence="2">
    <location>
        <begin position="30"/>
        <end position="61"/>
    </location>
</feature>
<evidence type="ECO:0000259" key="4">
    <source>
        <dbReference type="Pfam" id="PF13435"/>
    </source>
</evidence>
<dbReference type="InterPro" id="IPR036280">
    <property type="entry name" value="Multihaem_cyt_sf"/>
</dbReference>
<sequence length="541" mass="57701" precursor="true">MMSPATSRRTCLGLFVVGIGLALPACSKPDAPGTVAAPQGPAAPPSAAQAGGGDNGSKSGRLLANWPRPDGLLVISGEMDGYLEPCGCTQGQVGGLIRRLDFVDRLRSQYGQVALIDLGTLIKDPAAARGGFEQAKIKYGIALKALSTLKYDAIALSAEDLKIGVMEALGQLMNNLADPARIVVANVQPGAGFESKIEASRIIPAGSVKLGVTSVIDPELLQKLNDPDKGELLASIKRPDDSLGPVLAEMEPKSDYQVLMVQGPPELAKRLATSYPGFDVVVSTSQFADPVDRDPLMLNGGKTMLVQVGRRGKSVGAVGFFSDGDQKMRFYLVSLNSRFDGPGTAVKKVIEDEYRSMLKAAGTVEAFPRHDYTGGSAGATFVGAETCKQCHPNTYARWATTKHAQAFASLEKDPKPNTTFDAECISCHTTGFEYNSGWRSEAATAYLKGNQCENCHGPGSRHIVKPDDLAARAPMKLTAEQADKGRMCIRCHDEDNSPKFNFATYYGQIVHKGLDEYKDPKVHQGISPRVARKPADAGAEK</sequence>
<evidence type="ECO:0000256" key="1">
    <source>
        <dbReference type="ARBA" id="ARBA00022729"/>
    </source>
</evidence>
<feature type="signal peptide" evidence="3">
    <location>
        <begin position="1"/>
        <end position="27"/>
    </location>
</feature>
<reference evidence="5 6" key="1">
    <citation type="submission" date="2019-08" db="EMBL/GenBank/DDBJ databases">
        <title>Deep-cultivation of Planctomycetes and their phenomic and genomic characterization uncovers novel biology.</title>
        <authorList>
            <person name="Wiegand S."/>
            <person name="Jogler M."/>
            <person name="Boedeker C."/>
            <person name="Pinto D."/>
            <person name="Vollmers J."/>
            <person name="Rivas-Marin E."/>
            <person name="Kohn T."/>
            <person name="Peeters S.H."/>
            <person name="Heuer A."/>
            <person name="Rast P."/>
            <person name="Oberbeckmann S."/>
            <person name="Bunk B."/>
            <person name="Jeske O."/>
            <person name="Meyerdierks A."/>
            <person name="Storesund J.E."/>
            <person name="Kallscheuer N."/>
            <person name="Luecker S."/>
            <person name="Lage O.M."/>
            <person name="Pohl T."/>
            <person name="Merkel B.J."/>
            <person name="Hornburger P."/>
            <person name="Mueller R.-W."/>
            <person name="Bruemmer F."/>
            <person name="Labrenz M."/>
            <person name="Spormann A.M."/>
            <person name="Op den Camp H."/>
            <person name="Overmann J."/>
            <person name="Amann R."/>
            <person name="Jetten M.S.M."/>
            <person name="Mascher T."/>
            <person name="Medema M.H."/>
            <person name="Devos D.P."/>
            <person name="Kaster A.-K."/>
            <person name="Ovreas L."/>
            <person name="Rohde M."/>
            <person name="Galperin M.Y."/>
            <person name="Jogler C."/>
        </authorList>
    </citation>
    <scope>NUCLEOTIDE SEQUENCE [LARGE SCALE GENOMIC DNA]</scope>
    <source>
        <strain evidence="5 6">OJF2</strain>
    </source>
</reference>